<sequence length="65" mass="7128">QAGAIVQTLLRHLQFEPLVVSFAHKNTPKVGLGVQLSGCSSHRRGLSVVASPSGRWFRVLYNNKN</sequence>
<feature type="non-terminal residue" evidence="1">
    <location>
        <position position="1"/>
    </location>
</feature>
<accession>A0ABV1N8S2</accession>
<dbReference type="EMBL" id="JBEGCI010000017">
    <property type="protein sequence ID" value="MEQ6890149.1"/>
    <property type="molecule type" value="Genomic_DNA"/>
</dbReference>
<name>A0ABV1N8S2_9GAMM</name>
<dbReference type="Proteomes" id="UP001472978">
    <property type="component" value="Unassembled WGS sequence"/>
</dbReference>
<evidence type="ECO:0000313" key="1">
    <source>
        <dbReference type="EMBL" id="MEQ6890149.1"/>
    </source>
</evidence>
<evidence type="ECO:0000313" key="2">
    <source>
        <dbReference type="Proteomes" id="UP001472978"/>
    </source>
</evidence>
<keyword evidence="2" id="KW-1185">Reference proteome</keyword>
<dbReference type="RefSeq" id="WP_349759641.1">
    <property type="nucleotide sequence ID" value="NZ_JBEGCI010000017.1"/>
</dbReference>
<reference evidence="1 2" key="1">
    <citation type="submission" date="2024-05" db="EMBL/GenBank/DDBJ databases">
        <title>Halomonas sp. CS7 16S ribosomal RNA gene Genome sequencing and assembly.</title>
        <authorList>
            <person name="Yook S."/>
        </authorList>
    </citation>
    <scope>NUCLEOTIDE SEQUENCE [LARGE SCALE GENOMIC DNA]</scope>
    <source>
        <strain evidence="1 2">CS7</strain>
    </source>
</reference>
<comment type="caution">
    <text evidence="1">The sequence shown here is derived from an EMBL/GenBank/DDBJ whole genome shotgun (WGS) entry which is preliminary data.</text>
</comment>
<proteinExistence type="predicted"/>
<protein>
    <submittedName>
        <fullName evidence="1">Uncharacterized protein</fullName>
    </submittedName>
</protein>
<gene>
    <name evidence="1" type="ORF">ABE957_15870</name>
</gene>
<organism evidence="1 2">
    <name type="scientific">Halomonas pelophila</name>
    <dbReference type="NCBI Taxonomy" id="3151122"/>
    <lineage>
        <taxon>Bacteria</taxon>
        <taxon>Pseudomonadati</taxon>
        <taxon>Pseudomonadota</taxon>
        <taxon>Gammaproteobacteria</taxon>
        <taxon>Oceanospirillales</taxon>
        <taxon>Halomonadaceae</taxon>
        <taxon>Halomonas</taxon>
    </lineage>
</organism>